<dbReference type="OrthoDB" id="1046782at2759"/>
<evidence type="ECO:0000313" key="5">
    <source>
        <dbReference type="Proteomes" id="UP000243515"/>
    </source>
</evidence>
<keyword evidence="5" id="KW-1185">Reference proteome</keyword>
<feature type="region of interest" description="Disordered" evidence="1">
    <location>
        <begin position="625"/>
        <end position="660"/>
    </location>
</feature>
<reference evidence="4 5" key="1">
    <citation type="journal article" date="2015" name="Environ. Microbiol.">
        <title>Metagenome sequence of Elaphomyces granulatus from sporocarp tissue reveals Ascomycota ectomycorrhizal fingerprints of genome expansion and a Proteobacteria-rich microbiome.</title>
        <authorList>
            <person name="Quandt C.A."/>
            <person name="Kohler A."/>
            <person name="Hesse C.N."/>
            <person name="Sharpton T.J."/>
            <person name="Martin F."/>
            <person name="Spatafora J.W."/>
        </authorList>
    </citation>
    <scope>NUCLEOTIDE SEQUENCE [LARGE SCALE GENOMIC DNA]</scope>
    <source>
        <strain evidence="4 5">OSC145934</strain>
    </source>
</reference>
<dbReference type="PROSITE" id="PS50011">
    <property type="entry name" value="PROTEIN_KINASE_DOM"/>
    <property type="match status" value="1"/>
</dbReference>
<dbReference type="InterPro" id="IPR036465">
    <property type="entry name" value="vWFA_dom_sf"/>
</dbReference>
<dbReference type="SUPFAM" id="SSF53300">
    <property type="entry name" value="vWA-like"/>
    <property type="match status" value="1"/>
</dbReference>
<feature type="compositionally biased region" description="Polar residues" evidence="1">
    <location>
        <begin position="955"/>
        <end position="965"/>
    </location>
</feature>
<dbReference type="PANTHER" id="PTHR34706:SF1">
    <property type="entry name" value="VWFA DOMAIN-CONTAINING PROTEIN"/>
    <property type="match status" value="1"/>
</dbReference>
<evidence type="ECO:0000256" key="1">
    <source>
        <dbReference type="SAM" id="MobiDB-lite"/>
    </source>
</evidence>
<feature type="region of interest" description="Disordered" evidence="1">
    <location>
        <begin position="997"/>
        <end position="1018"/>
    </location>
</feature>
<dbReference type="SMART" id="SM00220">
    <property type="entry name" value="S_TKc"/>
    <property type="match status" value="1"/>
</dbReference>
<dbReference type="EMBL" id="NPHW01002147">
    <property type="protein sequence ID" value="OXV12073.1"/>
    <property type="molecule type" value="Genomic_DNA"/>
</dbReference>
<feature type="region of interest" description="Disordered" evidence="1">
    <location>
        <begin position="923"/>
        <end position="970"/>
    </location>
</feature>
<evidence type="ECO:0000259" key="3">
    <source>
        <dbReference type="PROSITE" id="PS50234"/>
    </source>
</evidence>
<comment type="caution">
    <text evidence="4">The sequence shown here is derived from an EMBL/GenBank/DDBJ whole genome shotgun (WGS) entry which is preliminary data.</text>
</comment>
<dbReference type="InterPro" id="IPR000719">
    <property type="entry name" value="Prot_kinase_dom"/>
</dbReference>
<protein>
    <recommendedName>
        <fullName evidence="6">Protein kinase domain-containing protein</fullName>
    </recommendedName>
</protein>
<dbReference type="InterPro" id="IPR011009">
    <property type="entry name" value="Kinase-like_dom_sf"/>
</dbReference>
<dbReference type="PANTHER" id="PTHR34706">
    <property type="entry name" value="SLR1338 PROTEIN"/>
    <property type="match status" value="1"/>
</dbReference>
<proteinExistence type="predicted"/>
<feature type="domain" description="VWFA" evidence="3">
    <location>
        <begin position="698"/>
        <end position="916"/>
    </location>
</feature>
<sequence length="1018" mass="116051">MAGNVQGSSIITRFNAEVQSCTLTAVCGGQYVRVEQLKRWLRLALDKEGTTNLHDILDYLFSQYWSLPDLFSKEDNMRIDIVLCILLTINQGRMVTHFQNNQLVDKHLPINYHSLREMLDKRLAEDFNNAQWKFVPASFDIRSLKIKGQQVLPILEKKVLLSDHRGKPYQKGGTAELFTIEVLEDFVSEKLKSAIQKLPYLSGQDDLGERYQLVLKTFKVGRESVFMNERKNYQTLGDQEGMVRYLGDIENRKAFPELGANSGDGNSNGSASVDYNILLEYGEFDLQMFLERNRLPPFLQVEIENFWKDLFQIADALNRIHNLKIKVDGKSYEMKGWHADIKLDNILSVSGRWKLADPGFSSLMHDTNAEPKAMITGGTTTYGAPECYPGRHTRIPVPQTIDIWSLGCVFSTAATWVILGYEGIERFSTVRSIGTKEAIARQEAESRGSHPKISQGNFFHNGRDVLPEVTQWHQLLRNSLRKTDKITGLVLDLIDKRMLLGDGKNRILSQDLCTELGNIAHKSQESPPLEIPPNIRTALAECEERLVSSEAYEAEHESNSGLHTGPHFNRADPNLNITNHRFEYIKSALYPTTKENNFSNTNKVAGRPSVDTGILRPLSPIDRFRTMPPRLNIPDKPNQEALNPSKMPPRPRLANKRLPDDPQNVWQARRIMKYNRKTNIFNKLPPDRTLASWYKDRDIKFLVDNGETMDPFWYEAQYLLETLVMKAHHIDTDGMDLMFTSGSVTVKNSDKVDDFTKAMENPSAQPSTGVKTDMAMALANIFDQYLAEINEQKGQKEKGFFFKRGKEKKVKELTLIILTDGIWNGLHDKDEVTEKIVTFITELQTRMGNLKDRRFSIQFVQFGNDAAATFQLQHLDDDMPDKGIPDMIDTEPSQGGDIYKMLLGSFVPLYDYLDNVIENTPTSNTTSPYLRPQPGHSGIAAPLSDLDNPQIPHYPSTSRPRSKSQPVWDGLRQTGTWQSINSEIVPDPEQQRWAAARDRHNIYGVPEPQRHHRYDMYP</sequence>
<evidence type="ECO:0000259" key="2">
    <source>
        <dbReference type="PROSITE" id="PS50011"/>
    </source>
</evidence>
<dbReference type="Pfam" id="PF00069">
    <property type="entry name" value="Pkinase"/>
    <property type="match status" value="1"/>
</dbReference>
<accession>A0A232M6R2</accession>
<dbReference type="PROSITE" id="PS50234">
    <property type="entry name" value="VWFA"/>
    <property type="match status" value="1"/>
</dbReference>
<evidence type="ECO:0000313" key="4">
    <source>
        <dbReference type="EMBL" id="OXV12073.1"/>
    </source>
</evidence>
<feature type="domain" description="Protein kinase" evidence="2">
    <location>
        <begin position="163"/>
        <end position="490"/>
    </location>
</feature>
<gene>
    <name evidence="4" type="ORF">Egran_00166</name>
</gene>
<dbReference type="GO" id="GO:0004672">
    <property type="term" value="F:protein kinase activity"/>
    <property type="evidence" value="ECO:0007669"/>
    <property type="project" value="InterPro"/>
</dbReference>
<name>A0A232M6R2_9EURO</name>
<dbReference type="AlphaFoldDB" id="A0A232M6R2"/>
<dbReference type="Proteomes" id="UP000243515">
    <property type="component" value="Unassembled WGS sequence"/>
</dbReference>
<dbReference type="SUPFAM" id="SSF56112">
    <property type="entry name" value="Protein kinase-like (PK-like)"/>
    <property type="match status" value="1"/>
</dbReference>
<organism evidence="4 5">
    <name type="scientific">Elaphomyces granulatus</name>
    <dbReference type="NCBI Taxonomy" id="519963"/>
    <lineage>
        <taxon>Eukaryota</taxon>
        <taxon>Fungi</taxon>
        <taxon>Dikarya</taxon>
        <taxon>Ascomycota</taxon>
        <taxon>Pezizomycotina</taxon>
        <taxon>Eurotiomycetes</taxon>
        <taxon>Eurotiomycetidae</taxon>
        <taxon>Eurotiales</taxon>
        <taxon>Elaphomycetaceae</taxon>
        <taxon>Elaphomyces</taxon>
    </lineage>
</organism>
<dbReference type="Gene3D" id="1.10.510.10">
    <property type="entry name" value="Transferase(Phosphotransferase) domain 1"/>
    <property type="match status" value="1"/>
</dbReference>
<dbReference type="InterPro" id="IPR002035">
    <property type="entry name" value="VWF_A"/>
</dbReference>
<dbReference type="GO" id="GO:0005524">
    <property type="term" value="F:ATP binding"/>
    <property type="evidence" value="ECO:0007669"/>
    <property type="project" value="InterPro"/>
</dbReference>
<evidence type="ECO:0008006" key="6">
    <source>
        <dbReference type="Google" id="ProtNLM"/>
    </source>
</evidence>